<keyword evidence="3" id="KW-1185">Reference proteome</keyword>
<evidence type="ECO:0000313" key="2">
    <source>
        <dbReference type="EMBL" id="MEQ2296768.1"/>
    </source>
</evidence>
<protein>
    <recommendedName>
        <fullName evidence="4">Transmembrane protein</fullName>
    </recommendedName>
</protein>
<feature type="transmembrane region" description="Helical" evidence="1">
    <location>
        <begin position="45"/>
        <end position="67"/>
    </location>
</feature>
<reference evidence="2 3" key="1">
    <citation type="submission" date="2021-06" db="EMBL/GenBank/DDBJ databases">
        <authorList>
            <person name="Palmer J.M."/>
        </authorList>
    </citation>
    <scope>NUCLEOTIDE SEQUENCE [LARGE SCALE GENOMIC DNA]</scope>
    <source>
        <strain evidence="2 3">AS_MEX2019</strain>
        <tissue evidence="2">Muscle</tissue>
    </source>
</reference>
<name>A0ABV0YSE3_9TELE</name>
<organism evidence="2 3">
    <name type="scientific">Ameca splendens</name>
    <dbReference type="NCBI Taxonomy" id="208324"/>
    <lineage>
        <taxon>Eukaryota</taxon>
        <taxon>Metazoa</taxon>
        <taxon>Chordata</taxon>
        <taxon>Craniata</taxon>
        <taxon>Vertebrata</taxon>
        <taxon>Euteleostomi</taxon>
        <taxon>Actinopterygii</taxon>
        <taxon>Neopterygii</taxon>
        <taxon>Teleostei</taxon>
        <taxon>Neoteleostei</taxon>
        <taxon>Acanthomorphata</taxon>
        <taxon>Ovalentaria</taxon>
        <taxon>Atherinomorphae</taxon>
        <taxon>Cyprinodontiformes</taxon>
        <taxon>Goodeidae</taxon>
        <taxon>Ameca</taxon>
    </lineage>
</organism>
<evidence type="ECO:0000256" key="1">
    <source>
        <dbReference type="SAM" id="Phobius"/>
    </source>
</evidence>
<sequence length="135" mass="14840">MFDLSVCDIREVRASAEGSTVPAAWEMNSEHRFSRAVKSRPPRHCWLALCFSLGSVCLNALVVFSWVSDCVLVRSCVLNCVFYSIFAGLSGLVAVCVCISVCILAQSFVGSAKFPGPFPSFSFVFFLLQEQQQLV</sequence>
<accession>A0ABV0YSE3</accession>
<feature type="transmembrane region" description="Helical" evidence="1">
    <location>
        <begin position="82"/>
        <end position="105"/>
    </location>
</feature>
<comment type="caution">
    <text evidence="2">The sequence shown here is derived from an EMBL/GenBank/DDBJ whole genome shotgun (WGS) entry which is preliminary data.</text>
</comment>
<keyword evidence="1" id="KW-0472">Membrane</keyword>
<dbReference type="Proteomes" id="UP001469553">
    <property type="component" value="Unassembled WGS sequence"/>
</dbReference>
<keyword evidence="1" id="KW-0812">Transmembrane</keyword>
<dbReference type="EMBL" id="JAHRIP010040626">
    <property type="protein sequence ID" value="MEQ2296768.1"/>
    <property type="molecule type" value="Genomic_DNA"/>
</dbReference>
<evidence type="ECO:0008006" key="4">
    <source>
        <dbReference type="Google" id="ProtNLM"/>
    </source>
</evidence>
<keyword evidence="1" id="KW-1133">Transmembrane helix</keyword>
<evidence type="ECO:0000313" key="3">
    <source>
        <dbReference type="Proteomes" id="UP001469553"/>
    </source>
</evidence>
<gene>
    <name evidence="2" type="ORF">AMECASPLE_027902</name>
</gene>
<proteinExistence type="predicted"/>